<dbReference type="Proteomes" id="UP000236959">
    <property type="component" value="Unassembled WGS sequence"/>
</dbReference>
<evidence type="ECO:0000313" key="8">
    <source>
        <dbReference type="EMBL" id="POF28075.1"/>
    </source>
</evidence>
<organism evidence="8 9">
    <name type="scientific">Roseibium marinum</name>
    <dbReference type="NCBI Taxonomy" id="281252"/>
    <lineage>
        <taxon>Bacteria</taxon>
        <taxon>Pseudomonadati</taxon>
        <taxon>Pseudomonadota</taxon>
        <taxon>Alphaproteobacteria</taxon>
        <taxon>Hyphomicrobiales</taxon>
        <taxon>Stappiaceae</taxon>
        <taxon>Roseibium</taxon>
    </lineage>
</organism>
<dbReference type="RefSeq" id="WP_103225241.1">
    <property type="nucleotide sequence ID" value="NZ_PPCN01000017.1"/>
</dbReference>
<dbReference type="PROSITE" id="PS50995">
    <property type="entry name" value="HTH_MARR_2"/>
    <property type="match status" value="1"/>
</dbReference>
<evidence type="ECO:0000256" key="2">
    <source>
        <dbReference type="ARBA" id="ARBA00022490"/>
    </source>
</evidence>
<dbReference type="GO" id="GO:0006950">
    <property type="term" value="P:response to stress"/>
    <property type="evidence" value="ECO:0007669"/>
    <property type="project" value="TreeGrafter"/>
</dbReference>
<dbReference type="InterPro" id="IPR036388">
    <property type="entry name" value="WH-like_DNA-bd_sf"/>
</dbReference>
<evidence type="ECO:0000313" key="9">
    <source>
        <dbReference type="Proteomes" id="UP000236959"/>
    </source>
</evidence>
<dbReference type="PANTHER" id="PTHR33164:SF5">
    <property type="entry name" value="ORGANIC HYDROPEROXIDE RESISTANCE TRANSCRIPTIONAL REGULATOR"/>
    <property type="match status" value="1"/>
</dbReference>
<keyword evidence="4 8" id="KW-0238">DNA-binding</keyword>
<dbReference type="Pfam" id="PF22381">
    <property type="entry name" value="Staph_reg_Sar_Rot"/>
    <property type="match status" value="1"/>
</dbReference>
<sequence>MSDHQNPRESAGPAKASARPGSDTELDDFICFAVYESNLAFNNLYRSLLGDLGLTYPQYLVMTLLWRRDRRTVREIGDALSLEYNTLTPMIKRLEALGLVSRVRDEQDQRVVNVTLTTEGTALQEKARKIPQCIAEATGLSVPELKDLKARLDTLRSNLRSGGGQE</sequence>
<evidence type="ECO:0000256" key="3">
    <source>
        <dbReference type="ARBA" id="ARBA00023015"/>
    </source>
</evidence>
<comment type="caution">
    <text evidence="8">The sequence shown here is derived from an EMBL/GenBank/DDBJ whole genome shotgun (WGS) entry which is preliminary data.</text>
</comment>
<dbReference type="Gene3D" id="1.10.10.10">
    <property type="entry name" value="Winged helix-like DNA-binding domain superfamily/Winged helix DNA-binding domain"/>
    <property type="match status" value="1"/>
</dbReference>
<comment type="subcellular location">
    <subcellularLocation>
        <location evidence="1">Cytoplasm</location>
    </subcellularLocation>
</comment>
<reference evidence="8 9" key="1">
    <citation type="submission" date="2018-01" db="EMBL/GenBank/DDBJ databases">
        <title>Genomic Encyclopedia of Archaeal and Bacterial Type Strains, Phase II (KMG-II): from individual species to whole genera.</title>
        <authorList>
            <person name="Goeker M."/>
        </authorList>
    </citation>
    <scope>NUCLEOTIDE SEQUENCE [LARGE SCALE GENOMIC DNA]</scope>
    <source>
        <strain evidence="8 9">DSM 17023</strain>
    </source>
</reference>
<dbReference type="InterPro" id="IPR039422">
    <property type="entry name" value="MarR/SlyA-like"/>
</dbReference>
<dbReference type="GO" id="GO:0003677">
    <property type="term" value="F:DNA binding"/>
    <property type="evidence" value="ECO:0007669"/>
    <property type="project" value="UniProtKB-KW"/>
</dbReference>
<evidence type="ECO:0000256" key="1">
    <source>
        <dbReference type="ARBA" id="ARBA00004496"/>
    </source>
</evidence>
<keyword evidence="5" id="KW-0804">Transcription</keyword>
<dbReference type="InterPro" id="IPR000835">
    <property type="entry name" value="HTH_MarR-typ"/>
</dbReference>
<evidence type="ECO:0000256" key="6">
    <source>
        <dbReference type="SAM" id="MobiDB-lite"/>
    </source>
</evidence>
<evidence type="ECO:0000256" key="4">
    <source>
        <dbReference type="ARBA" id="ARBA00023125"/>
    </source>
</evidence>
<dbReference type="OrthoDB" id="9806864at2"/>
<dbReference type="GO" id="GO:0003700">
    <property type="term" value="F:DNA-binding transcription factor activity"/>
    <property type="evidence" value="ECO:0007669"/>
    <property type="project" value="InterPro"/>
</dbReference>
<feature type="domain" description="HTH marR-type" evidence="7">
    <location>
        <begin position="27"/>
        <end position="157"/>
    </location>
</feature>
<dbReference type="GO" id="GO:0005737">
    <property type="term" value="C:cytoplasm"/>
    <property type="evidence" value="ECO:0007669"/>
    <property type="project" value="UniProtKB-SubCell"/>
</dbReference>
<name>A0A2S3UK88_9HYPH</name>
<accession>A0A2S3UK88</accession>
<dbReference type="InterPro" id="IPR036390">
    <property type="entry name" value="WH_DNA-bd_sf"/>
</dbReference>
<keyword evidence="3" id="KW-0805">Transcription regulation</keyword>
<dbReference type="SUPFAM" id="SSF46785">
    <property type="entry name" value="Winged helix' DNA-binding domain"/>
    <property type="match status" value="1"/>
</dbReference>
<dbReference type="InterPro" id="IPR055166">
    <property type="entry name" value="Transc_reg_Sar_Rot_HTH"/>
</dbReference>
<evidence type="ECO:0000259" key="7">
    <source>
        <dbReference type="PROSITE" id="PS50995"/>
    </source>
</evidence>
<dbReference type="EMBL" id="PPCN01000017">
    <property type="protein sequence ID" value="POF28075.1"/>
    <property type="molecule type" value="Genomic_DNA"/>
</dbReference>
<dbReference type="AlphaFoldDB" id="A0A2S3UK88"/>
<dbReference type="PANTHER" id="PTHR33164">
    <property type="entry name" value="TRANSCRIPTIONAL REGULATOR, MARR FAMILY"/>
    <property type="match status" value="1"/>
</dbReference>
<dbReference type="PRINTS" id="PR00598">
    <property type="entry name" value="HTHMARR"/>
</dbReference>
<gene>
    <name evidence="8" type="ORF">CLV41_1179</name>
</gene>
<protein>
    <submittedName>
        <fullName evidence="8">DNA-binding MarR family transcriptional regulator</fullName>
    </submittedName>
</protein>
<feature type="region of interest" description="Disordered" evidence="6">
    <location>
        <begin position="1"/>
        <end position="22"/>
    </location>
</feature>
<dbReference type="FunFam" id="1.10.10.10:FF:000163">
    <property type="entry name" value="MarR family transcriptional regulator"/>
    <property type="match status" value="1"/>
</dbReference>
<dbReference type="SMART" id="SM00347">
    <property type="entry name" value="HTH_MARR"/>
    <property type="match status" value="1"/>
</dbReference>
<evidence type="ECO:0000256" key="5">
    <source>
        <dbReference type="ARBA" id="ARBA00023163"/>
    </source>
</evidence>
<proteinExistence type="predicted"/>
<keyword evidence="9" id="KW-1185">Reference proteome</keyword>
<keyword evidence="2" id="KW-0963">Cytoplasm</keyword>